<keyword evidence="1" id="KW-1133">Transmembrane helix</keyword>
<keyword evidence="1" id="KW-0812">Transmembrane</keyword>
<feature type="transmembrane region" description="Helical" evidence="1">
    <location>
        <begin position="104"/>
        <end position="127"/>
    </location>
</feature>
<feature type="transmembrane region" description="Helical" evidence="1">
    <location>
        <begin position="465"/>
        <end position="486"/>
    </location>
</feature>
<evidence type="ECO:0000313" key="3">
    <source>
        <dbReference type="EMBL" id="SNT73558.1"/>
    </source>
</evidence>
<evidence type="ECO:0000256" key="1">
    <source>
        <dbReference type="SAM" id="Phobius"/>
    </source>
</evidence>
<dbReference type="Pfam" id="PF01970">
    <property type="entry name" value="TctA"/>
    <property type="match status" value="1"/>
</dbReference>
<dbReference type="Proteomes" id="UP000198307">
    <property type="component" value="Unassembled WGS sequence"/>
</dbReference>
<feature type="transmembrane region" description="Helical" evidence="1">
    <location>
        <begin position="391"/>
        <end position="421"/>
    </location>
</feature>
<feature type="domain" description="DUF112" evidence="2">
    <location>
        <begin position="15"/>
        <end position="434"/>
    </location>
</feature>
<keyword evidence="1" id="KW-0472">Membrane</keyword>
<dbReference type="AlphaFoldDB" id="A0A239PTU6"/>
<reference evidence="3 4" key="1">
    <citation type="submission" date="2017-07" db="EMBL/GenBank/DDBJ databases">
        <authorList>
            <person name="Sun Z.S."/>
            <person name="Albrecht U."/>
            <person name="Echele G."/>
            <person name="Lee C.C."/>
        </authorList>
    </citation>
    <scope>NUCLEOTIDE SEQUENCE [LARGE SCALE GENOMIC DNA]</scope>
    <source>
        <strain evidence="3 4">DSM 14827</strain>
    </source>
</reference>
<accession>A0A239PTU6</accession>
<protein>
    <submittedName>
        <fullName evidence="3">TctA family transporter</fullName>
    </submittedName>
</protein>
<proteinExistence type="predicted"/>
<feature type="transmembrane region" description="Helical" evidence="1">
    <location>
        <begin position="162"/>
        <end position="179"/>
    </location>
</feature>
<dbReference type="OrthoDB" id="9791872at2"/>
<evidence type="ECO:0000313" key="4">
    <source>
        <dbReference type="Proteomes" id="UP000198307"/>
    </source>
</evidence>
<feature type="transmembrane region" description="Helical" evidence="1">
    <location>
        <begin position="53"/>
        <end position="73"/>
    </location>
</feature>
<feature type="transmembrane region" description="Helical" evidence="1">
    <location>
        <begin position="354"/>
        <end position="379"/>
    </location>
</feature>
<dbReference type="PANTHER" id="PTHR35342:SF5">
    <property type="entry name" value="TRICARBOXYLIC TRANSPORT PROTEIN"/>
    <property type="match status" value="1"/>
</dbReference>
<sequence length="506" mass="53114">MLFEALGIVMRPDVLLAVLGAGFFGMFIGAIPGLTASMATALLVPVTFFMDPVPAVASIVAATGMAIFAGDIAGTLMRMPGTPASAAYVEDSYALNRRGKANEALGACLVFSAIGGILGTIVLSLMAPQLAEVALKFSSFEYFWLVLLGLSSAVFVSSSQPLLGLVSLFIGLAVSMVGQNNPTGAARYTFGSVELLAGVQFVPAMIGIFAVAEIIRSYTKPAAQSRQVRVSGPIFLSQISNLMKYPLQALRGASLGTVIGALPGAGADIAAWVSYAISKKFSREPEKFGTGHPEGLVEAGASNNAAVSGAWIPALVFGIPGDTITAIVIGVMFVKGLNPGPMIFLHQPEMVYAIFMIFVLANLLMLPIGWLAIHAAGFLLSSPTRILMPIILLFCIVGSYSINNSVMGVGIMLAFGIAGYIMEENEIPLAPAILGLVLGPMVEKHFVTSMIKADGNLLAFFERPIAAVLGVLTVATFLYPLIRMVMARRAYARGKPRSTNSAPKLK</sequence>
<dbReference type="PANTHER" id="PTHR35342">
    <property type="entry name" value="TRICARBOXYLIC TRANSPORT PROTEIN"/>
    <property type="match status" value="1"/>
</dbReference>
<evidence type="ECO:0000259" key="2">
    <source>
        <dbReference type="Pfam" id="PF01970"/>
    </source>
</evidence>
<dbReference type="InterPro" id="IPR002823">
    <property type="entry name" value="DUF112_TM"/>
</dbReference>
<feature type="transmembrane region" description="Helical" evidence="1">
    <location>
        <begin position="133"/>
        <end position="155"/>
    </location>
</feature>
<organism evidence="3 4">
    <name type="scientific">Paracoccus seriniphilus</name>
    <dbReference type="NCBI Taxonomy" id="184748"/>
    <lineage>
        <taxon>Bacteria</taxon>
        <taxon>Pseudomonadati</taxon>
        <taxon>Pseudomonadota</taxon>
        <taxon>Alphaproteobacteria</taxon>
        <taxon>Rhodobacterales</taxon>
        <taxon>Paracoccaceae</taxon>
        <taxon>Paracoccus</taxon>
    </lineage>
</organism>
<name>A0A239PTU6_9RHOB</name>
<feature type="transmembrane region" description="Helical" evidence="1">
    <location>
        <begin position="199"/>
        <end position="219"/>
    </location>
</feature>
<keyword evidence="4" id="KW-1185">Reference proteome</keyword>
<dbReference type="EMBL" id="FZQB01000005">
    <property type="protein sequence ID" value="SNT73558.1"/>
    <property type="molecule type" value="Genomic_DNA"/>
</dbReference>
<feature type="transmembrane region" description="Helical" evidence="1">
    <location>
        <begin position="310"/>
        <end position="334"/>
    </location>
</feature>
<dbReference type="RefSeq" id="WP_089344031.1">
    <property type="nucleotide sequence ID" value="NZ_CP067132.1"/>
</dbReference>
<gene>
    <name evidence="3" type="ORF">SAMN05444959_10587</name>
</gene>